<keyword evidence="1" id="KW-1133">Transmembrane helix</keyword>
<accession>A0AAN6QGI1</accession>
<organism evidence="2 3">
    <name type="scientific">Parathielavia hyrcaniae</name>
    <dbReference type="NCBI Taxonomy" id="113614"/>
    <lineage>
        <taxon>Eukaryota</taxon>
        <taxon>Fungi</taxon>
        <taxon>Dikarya</taxon>
        <taxon>Ascomycota</taxon>
        <taxon>Pezizomycotina</taxon>
        <taxon>Sordariomycetes</taxon>
        <taxon>Sordariomycetidae</taxon>
        <taxon>Sordariales</taxon>
        <taxon>Chaetomiaceae</taxon>
        <taxon>Parathielavia</taxon>
    </lineage>
</organism>
<sequence length="111" mass="12779">MELSSDFLLRPQQVGRHNLHHLWKLFCFILFSSFLLAYSLTSFHLAFCLCSALLSGSLNELSSPGLGVSRYRLHSTYLSYTRRTILEASKLPFFPPTTYIRLLHLPSMPTR</sequence>
<reference evidence="2" key="1">
    <citation type="journal article" date="2023" name="Mol. Phylogenet. Evol.">
        <title>Genome-scale phylogeny and comparative genomics of the fungal order Sordariales.</title>
        <authorList>
            <person name="Hensen N."/>
            <person name="Bonometti L."/>
            <person name="Westerberg I."/>
            <person name="Brannstrom I.O."/>
            <person name="Guillou S."/>
            <person name="Cros-Aarteil S."/>
            <person name="Calhoun S."/>
            <person name="Haridas S."/>
            <person name="Kuo A."/>
            <person name="Mondo S."/>
            <person name="Pangilinan J."/>
            <person name="Riley R."/>
            <person name="LaButti K."/>
            <person name="Andreopoulos B."/>
            <person name="Lipzen A."/>
            <person name="Chen C."/>
            <person name="Yan M."/>
            <person name="Daum C."/>
            <person name="Ng V."/>
            <person name="Clum A."/>
            <person name="Steindorff A."/>
            <person name="Ohm R.A."/>
            <person name="Martin F."/>
            <person name="Silar P."/>
            <person name="Natvig D.O."/>
            <person name="Lalanne C."/>
            <person name="Gautier V."/>
            <person name="Ament-Velasquez S.L."/>
            <person name="Kruys A."/>
            <person name="Hutchinson M.I."/>
            <person name="Powell A.J."/>
            <person name="Barry K."/>
            <person name="Miller A.N."/>
            <person name="Grigoriev I.V."/>
            <person name="Debuchy R."/>
            <person name="Gladieux P."/>
            <person name="Hiltunen Thoren M."/>
            <person name="Johannesson H."/>
        </authorList>
    </citation>
    <scope>NUCLEOTIDE SEQUENCE</scope>
    <source>
        <strain evidence="2">CBS 757.83</strain>
    </source>
</reference>
<dbReference type="Proteomes" id="UP001305647">
    <property type="component" value="Unassembled WGS sequence"/>
</dbReference>
<reference evidence="2" key="2">
    <citation type="submission" date="2023-05" db="EMBL/GenBank/DDBJ databases">
        <authorList>
            <consortium name="Lawrence Berkeley National Laboratory"/>
            <person name="Steindorff A."/>
            <person name="Hensen N."/>
            <person name="Bonometti L."/>
            <person name="Westerberg I."/>
            <person name="Brannstrom I.O."/>
            <person name="Guillou S."/>
            <person name="Cros-Aarteil S."/>
            <person name="Calhoun S."/>
            <person name="Haridas S."/>
            <person name="Kuo A."/>
            <person name="Mondo S."/>
            <person name="Pangilinan J."/>
            <person name="Riley R."/>
            <person name="Labutti K."/>
            <person name="Andreopoulos B."/>
            <person name="Lipzen A."/>
            <person name="Chen C."/>
            <person name="Yanf M."/>
            <person name="Daum C."/>
            <person name="Ng V."/>
            <person name="Clum A."/>
            <person name="Ohm R."/>
            <person name="Martin F."/>
            <person name="Silar P."/>
            <person name="Natvig D."/>
            <person name="Lalanne C."/>
            <person name="Gautier V."/>
            <person name="Ament-Velasquez S.L."/>
            <person name="Kruys A."/>
            <person name="Hutchinson M.I."/>
            <person name="Powell A.J."/>
            <person name="Barry K."/>
            <person name="Miller A.N."/>
            <person name="Grigoriev I.V."/>
            <person name="Debuchy R."/>
            <person name="Gladieux P."/>
            <person name="Thoren M.H."/>
            <person name="Johannesson H."/>
        </authorList>
    </citation>
    <scope>NUCLEOTIDE SEQUENCE</scope>
    <source>
        <strain evidence="2">CBS 757.83</strain>
    </source>
</reference>
<dbReference type="AlphaFoldDB" id="A0AAN6QGI1"/>
<keyword evidence="3" id="KW-1185">Reference proteome</keyword>
<feature type="transmembrane region" description="Helical" evidence="1">
    <location>
        <begin position="21"/>
        <end position="40"/>
    </location>
</feature>
<keyword evidence="1" id="KW-0812">Transmembrane</keyword>
<comment type="caution">
    <text evidence="2">The sequence shown here is derived from an EMBL/GenBank/DDBJ whole genome shotgun (WGS) entry which is preliminary data.</text>
</comment>
<gene>
    <name evidence="2" type="ORF">N658DRAFT_31367</name>
</gene>
<name>A0AAN6QGI1_9PEZI</name>
<evidence type="ECO:0000313" key="3">
    <source>
        <dbReference type="Proteomes" id="UP001305647"/>
    </source>
</evidence>
<proteinExistence type="predicted"/>
<evidence type="ECO:0000313" key="2">
    <source>
        <dbReference type="EMBL" id="KAK4106792.1"/>
    </source>
</evidence>
<dbReference type="EMBL" id="MU863624">
    <property type="protein sequence ID" value="KAK4106792.1"/>
    <property type="molecule type" value="Genomic_DNA"/>
</dbReference>
<protein>
    <submittedName>
        <fullName evidence="2">Uncharacterized protein</fullName>
    </submittedName>
</protein>
<evidence type="ECO:0000256" key="1">
    <source>
        <dbReference type="SAM" id="Phobius"/>
    </source>
</evidence>
<keyword evidence="1" id="KW-0472">Membrane</keyword>